<dbReference type="GO" id="GO:0004497">
    <property type="term" value="F:monooxygenase activity"/>
    <property type="evidence" value="ECO:0007669"/>
    <property type="project" value="TreeGrafter"/>
</dbReference>
<dbReference type="InterPro" id="IPR036188">
    <property type="entry name" value="FAD/NAD-bd_sf"/>
</dbReference>
<dbReference type="PRINTS" id="PR00368">
    <property type="entry name" value="FADPNR"/>
</dbReference>
<dbReference type="Proteomes" id="UP000256269">
    <property type="component" value="Unassembled WGS sequence"/>
</dbReference>
<evidence type="ECO:0000256" key="1">
    <source>
        <dbReference type="ARBA" id="ARBA00023002"/>
    </source>
</evidence>
<dbReference type="SUPFAM" id="SSF51905">
    <property type="entry name" value="FAD/NAD(P)-binding domain"/>
    <property type="match status" value="2"/>
</dbReference>
<organism evidence="2 3">
    <name type="scientific">Kutzneria buriramensis</name>
    <dbReference type="NCBI Taxonomy" id="1045776"/>
    <lineage>
        <taxon>Bacteria</taxon>
        <taxon>Bacillati</taxon>
        <taxon>Actinomycetota</taxon>
        <taxon>Actinomycetes</taxon>
        <taxon>Pseudonocardiales</taxon>
        <taxon>Pseudonocardiaceae</taxon>
        <taxon>Kutzneria</taxon>
    </lineage>
</organism>
<dbReference type="Pfam" id="PF13738">
    <property type="entry name" value="Pyr_redox_3"/>
    <property type="match status" value="1"/>
</dbReference>
<proteinExistence type="predicted"/>
<reference evidence="2 3" key="1">
    <citation type="submission" date="2018-08" db="EMBL/GenBank/DDBJ databases">
        <title>Genomic Encyclopedia of Archaeal and Bacterial Type Strains, Phase II (KMG-II): from individual species to whole genera.</title>
        <authorList>
            <person name="Goeker M."/>
        </authorList>
    </citation>
    <scope>NUCLEOTIDE SEQUENCE [LARGE SCALE GENOMIC DNA]</scope>
    <source>
        <strain evidence="2 3">DSM 45791</strain>
    </source>
</reference>
<dbReference type="AlphaFoldDB" id="A0A3E0GYK9"/>
<dbReference type="InterPro" id="IPR050982">
    <property type="entry name" value="Auxin_biosynth/cation_transpt"/>
</dbReference>
<keyword evidence="3" id="KW-1185">Reference proteome</keyword>
<keyword evidence="1" id="KW-0560">Oxidoreductase</keyword>
<dbReference type="PANTHER" id="PTHR43539:SF78">
    <property type="entry name" value="FLAVIN-CONTAINING MONOOXYGENASE"/>
    <property type="match status" value="1"/>
</dbReference>
<evidence type="ECO:0000313" key="3">
    <source>
        <dbReference type="Proteomes" id="UP000256269"/>
    </source>
</evidence>
<name>A0A3E0GYK9_9PSEU</name>
<dbReference type="GO" id="GO:0050660">
    <property type="term" value="F:flavin adenine dinucleotide binding"/>
    <property type="evidence" value="ECO:0007669"/>
    <property type="project" value="TreeGrafter"/>
</dbReference>
<dbReference type="PRINTS" id="PR00469">
    <property type="entry name" value="PNDRDTASEII"/>
</dbReference>
<evidence type="ECO:0000313" key="2">
    <source>
        <dbReference type="EMBL" id="REH35200.1"/>
    </source>
</evidence>
<accession>A0A3E0GYK9</accession>
<sequence length="347" mass="37216">MLVIGAGQAGLSASYFLRHYGVEHVVLDGNAGPGGAWRHRWPSLRLGKVHGIHDLPDMPLGKPDGSLPASEVVSAYFERFERENALPVQRPVRVTSVRENGDGRLLVVTDKGEWVARAVINATGTWDRPFWPHYPGQGTFRGRQLHTAGYRGPEEFAGKRVVVVGGGASATQALAEISLVAAETTWVTRRPPVWREGPFKEQDGRAAVALVDERVRAGLPPISVVGVTGLGVTPDVADARARGVMERLPMFDRVVPDGVAWDDGRHVEADVILWATGFRAALDHLAPLHLRAPGGGITMDGTRVVPDPRVHLIGYGPSASTVGATRAGRAAAREVRDLLARRAVSAA</sequence>
<comment type="caution">
    <text evidence="2">The sequence shown here is derived from an EMBL/GenBank/DDBJ whole genome shotgun (WGS) entry which is preliminary data.</text>
</comment>
<dbReference type="EMBL" id="QUNO01000018">
    <property type="protein sequence ID" value="REH35200.1"/>
    <property type="molecule type" value="Genomic_DNA"/>
</dbReference>
<protein>
    <submittedName>
        <fullName evidence="2">Cation diffusion facilitator CzcD-associated flavoprotein CzcO</fullName>
    </submittedName>
</protein>
<dbReference type="PANTHER" id="PTHR43539">
    <property type="entry name" value="FLAVIN-BINDING MONOOXYGENASE-LIKE PROTEIN (AFU_ORTHOLOGUE AFUA_4G09220)"/>
    <property type="match status" value="1"/>
</dbReference>
<dbReference type="Gene3D" id="3.50.50.60">
    <property type="entry name" value="FAD/NAD(P)-binding domain"/>
    <property type="match status" value="1"/>
</dbReference>
<gene>
    <name evidence="2" type="ORF">BCF44_11860</name>
</gene>